<dbReference type="AlphaFoldDB" id="A0AAV5LLR3"/>
<evidence type="ECO:0000313" key="1">
    <source>
        <dbReference type="EMBL" id="GKV38371.1"/>
    </source>
</evidence>
<reference evidence="1 2" key="1">
    <citation type="journal article" date="2021" name="Commun. Biol.">
        <title>The genome of Shorea leprosula (Dipterocarpaceae) highlights the ecological relevance of drought in aseasonal tropical rainforests.</title>
        <authorList>
            <person name="Ng K.K.S."/>
            <person name="Kobayashi M.J."/>
            <person name="Fawcett J.A."/>
            <person name="Hatakeyama M."/>
            <person name="Paape T."/>
            <person name="Ng C.H."/>
            <person name="Ang C.C."/>
            <person name="Tnah L.H."/>
            <person name="Lee C.T."/>
            <person name="Nishiyama T."/>
            <person name="Sese J."/>
            <person name="O'Brien M.J."/>
            <person name="Copetti D."/>
            <person name="Mohd Noor M.I."/>
            <person name="Ong R.C."/>
            <person name="Putra M."/>
            <person name="Sireger I.Z."/>
            <person name="Indrioko S."/>
            <person name="Kosugi Y."/>
            <person name="Izuno A."/>
            <person name="Isagi Y."/>
            <person name="Lee S.L."/>
            <person name="Shimizu K.K."/>
        </authorList>
    </citation>
    <scope>NUCLEOTIDE SEQUENCE [LARGE SCALE GENOMIC DNA]</scope>
    <source>
        <strain evidence="1">214</strain>
    </source>
</reference>
<evidence type="ECO:0000313" key="2">
    <source>
        <dbReference type="Proteomes" id="UP001054252"/>
    </source>
</evidence>
<dbReference type="EMBL" id="BPVZ01000127">
    <property type="protein sequence ID" value="GKV38371.1"/>
    <property type="molecule type" value="Genomic_DNA"/>
</dbReference>
<comment type="caution">
    <text evidence="1">The sequence shown here is derived from an EMBL/GenBank/DDBJ whole genome shotgun (WGS) entry which is preliminary data.</text>
</comment>
<accession>A0AAV5LLR3</accession>
<organism evidence="1 2">
    <name type="scientific">Rubroshorea leprosula</name>
    <dbReference type="NCBI Taxonomy" id="152421"/>
    <lineage>
        <taxon>Eukaryota</taxon>
        <taxon>Viridiplantae</taxon>
        <taxon>Streptophyta</taxon>
        <taxon>Embryophyta</taxon>
        <taxon>Tracheophyta</taxon>
        <taxon>Spermatophyta</taxon>
        <taxon>Magnoliopsida</taxon>
        <taxon>eudicotyledons</taxon>
        <taxon>Gunneridae</taxon>
        <taxon>Pentapetalae</taxon>
        <taxon>rosids</taxon>
        <taxon>malvids</taxon>
        <taxon>Malvales</taxon>
        <taxon>Dipterocarpaceae</taxon>
        <taxon>Rubroshorea</taxon>
    </lineage>
</organism>
<proteinExistence type="predicted"/>
<gene>
    <name evidence="1" type="ORF">SLEP1_g46288</name>
</gene>
<protein>
    <submittedName>
        <fullName evidence="1">Uncharacterized protein</fullName>
    </submittedName>
</protein>
<sequence>MVGTLSKQLCPCNVFIGRLLCRKWRQGRSSSNRNGTEMLDFNSTEQRFGNWRYGFCEESNCCWRKN</sequence>
<name>A0AAV5LLR3_9ROSI</name>
<keyword evidence="2" id="KW-1185">Reference proteome</keyword>
<dbReference type="Proteomes" id="UP001054252">
    <property type="component" value="Unassembled WGS sequence"/>
</dbReference>